<feature type="transmembrane region" description="Helical" evidence="10">
    <location>
        <begin position="456"/>
        <end position="472"/>
    </location>
</feature>
<evidence type="ECO:0000313" key="11">
    <source>
        <dbReference type="EMBL" id="GIY39630.1"/>
    </source>
</evidence>
<keyword evidence="4 10" id="KW-0328">Glycosyltransferase</keyword>
<feature type="transmembrane region" description="Helical" evidence="10">
    <location>
        <begin position="424"/>
        <end position="444"/>
    </location>
</feature>
<dbReference type="EC" id="2.4.1.-" evidence="10"/>
<evidence type="ECO:0000313" key="12">
    <source>
        <dbReference type="Proteomes" id="UP001054837"/>
    </source>
</evidence>
<evidence type="ECO:0000256" key="10">
    <source>
        <dbReference type="RuleBase" id="RU363110"/>
    </source>
</evidence>
<dbReference type="InterPro" id="IPR004856">
    <property type="entry name" value="Glyco_trans_ALG6/ALG8"/>
</dbReference>
<evidence type="ECO:0000256" key="9">
    <source>
        <dbReference type="ARBA" id="ARBA00023136"/>
    </source>
</evidence>
<comment type="similarity">
    <text evidence="3 10">Belongs to the ALG6/ALG8 glucosyltransferase family.</text>
</comment>
<evidence type="ECO:0000256" key="6">
    <source>
        <dbReference type="ARBA" id="ARBA00022692"/>
    </source>
</evidence>
<keyword evidence="7 10" id="KW-0256">Endoplasmic reticulum</keyword>
<keyword evidence="8 10" id="KW-1133">Transmembrane helix</keyword>
<dbReference type="GO" id="GO:0006487">
    <property type="term" value="P:protein N-linked glycosylation"/>
    <property type="evidence" value="ECO:0007669"/>
    <property type="project" value="TreeGrafter"/>
</dbReference>
<dbReference type="PANTHER" id="PTHR12413">
    <property type="entry name" value="DOLICHYL GLYCOSYLTRANSFERASE"/>
    <property type="match status" value="1"/>
</dbReference>
<accession>A0AAV4T036</accession>
<evidence type="ECO:0000256" key="1">
    <source>
        <dbReference type="ARBA" id="ARBA00004477"/>
    </source>
</evidence>
<keyword evidence="5 10" id="KW-0808">Transferase</keyword>
<evidence type="ECO:0000256" key="7">
    <source>
        <dbReference type="ARBA" id="ARBA00022824"/>
    </source>
</evidence>
<feature type="transmembrane region" description="Helical" evidence="10">
    <location>
        <begin position="199"/>
        <end position="217"/>
    </location>
</feature>
<comment type="pathway">
    <text evidence="2 10">Protein modification; protein glycosylation.</text>
</comment>
<feature type="transmembrane region" description="Helical" evidence="10">
    <location>
        <begin position="137"/>
        <end position="156"/>
    </location>
</feature>
<evidence type="ECO:0000256" key="4">
    <source>
        <dbReference type="ARBA" id="ARBA00022676"/>
    </source>
</evidence>
<dbReference type="EMBL" id="BPLQ01008826">
    <property type="protein sequence ID" value="GIY39630.1"/>
    <property type="molecule type" value="Genomic_DNA"/>
</dbReference>
<dbReference type="Pfam" id="PF03155">
    <property type="entry name" value="Alg6_Alg8"/>
    <property type="match status" value="1"/>
</dbReference>
<keyword evidence="6 10" id="KW-0812">Transmembrane</keyword>
<evidence type="ECO:0000256" key="5">
    <source>
        <dbReference type="ARBA" id="ARBA00022679"/>
    </source>
</evidence>
<dbReference type="AlphaFoldDB" id="A0AAV4T036"/>
<feature type="transmembrane region" description="Helical" evidence="10">
    <location>
        <begin position="379"/>
        <end position="394"/>
    </location>
</feature>
<feature type="transmembrane region" description="Helical" evidence="10">
    <location>
        <begin position="7"/>
        <end position="24"/>
    </location>
</feature>
<feature type="transmembrane region" description="Helical" evidence="10">
    <location>
        <begin position="229"/>
        <end position="254"/>
    </location>
</feature>
<dbReference type="PANTHER" id="PTHR12413:SF2">
    <property type="entry name" value="DOLICHYL PYROPHOSPHATE GLC1MAN9GLCNAC2 ALPHA-1,3-GLUCOSYLTRANSFERASE-RELATED"/>
    <property type="match status" value="1"/>
</dbReference>
<evidence type="ECO:0000256" key="2">
    <source>
        <dbReference type="ARBA" id="ARBA00004922"/>
    </source>
</evidence>
<feature type="transmembrane region" description="Helical" evidence="10">
    <location>
        <begin position="401"/>
        <end position="418"/>
    </location>
</feature>
<comment type="caution">
    <text evidence="11">The sequence shown here is derived from an EMBL/GenBank/DDBJ whole genome shotgun (WGS) entry which is preliminary data.</text>
</comment>
<feature type="transmembrane region" description="Helical" evidence="10">
    <location>
        <begin position="59"/>
        <end position="77"/>
    </location>
</feature>
<dbReference type="GO" id="GO:0042283">
    <property type="term" value="F:dolichyl pyrophosphate Glc1Man9GlcNAc2 alpha-1,3-glucosyltransferase activity"/>
    <property type="evidence" value="ECO:0007669"/>
    <property type="project" value="TreeGrafter"/>
</dbReference>
<feature type="transmembrane region" description="Helical" evidence="10">
    <location>
        <begin position="484"/>
        <end position="503"/>
    </location>
</feature>
<keyword evidence="9 10" id="KW-0472">Membrane</keyword>
<proteinExistence type="inferred from homology"/>
<evidence type="ECO:0000256" key="8">
    <source>
        <dbReference type="ARBA" id="ARBA00022989"/>
    </source>
</evidence>
<feature type="transmembrane region" description="Helical" evidence="10">
    <location>
        <begin position="331"/>
        <end position="348"/>
    </location>
</feature>
<organism evidence="11 12">
    <name type="scientific">Caerostris darwini</name>
    <dbReference type="NCBI Taxonomy" id="1538125"/>
    <lineage>
        <taxon>Eukaryota</taxon>
        <taxon>Metazoa</taxon>
        <taxon>Ecdysozoa</taxon>
        <taxon>Arthropoda</taxon>
        <taxon>Chelicerata</taxon>
        <taxon>Arachnida</taxon>
        <taxon>Araneae</taxon>
        <taxon>Araneomorphae</taxon>
        <taxon>Entelegynae</taxon>
        <taxon>Araneoidea</taxon>
        <taxon>Araneidae</taxon>
        <taxon>Caerostris</taxon>
    </lineage>
</organism>
<protein>
    <recommendedName>
        <fullName evidence="10">Alpha-1,3-glucosyltransferase</fullName>
        <ecNumber evidence="10">2.4.1.-</ecNumber>
    </recommendedName>
</protein>
<name>A0AAV4T036_9ARAC</name>
<dbReference type="Proteomes" id="UP001054837">
    <property type="component" value="Unassembled WGS sequence"/>
</dbReference>
<keyword evidence="12" id="KW-1185">Reference proteome</keyword>
<sequence>MFINDCIVSFIAVTCLKLLFVPLYKSTDFEVHRNWMALTYQRPLSKWYFEETSQWTLDYPPFFAWFEYFLSIFAKYFDPKMLRVSNLNYQSLQTVFFMRLSVILSDIVYCYGINRIYNLIKEKKGKFSSKVVNDPWISPEVIFAMLMLWNPGLLLVDHIHFQYNGFLNGFLFISIADILEKKYVRAAFWFSLLINLKHIYLYLAPAYFLFLLKNFCFKNNGKELSMHTFILTNFVKLASVGIITVLTSFGPFIYMGQLSQVFSRLFPVKRGLTHSYWAPNVWALYNFLDRILSYVAQYLKIYTPEELQTCSTRGLVQECEHAILPTISTKITFLLAILSFGPMCWLIFKRPGNFKVFLDSIVLCAFGSFLFGYHVHEKAILLVILPLTLSAVFYKEDAQLYVFLSIVGHFSLFPLLHQEGETPLKIILLLLHVVYMLSSLRDLHRFQTSILSRGKIIYLCGLVVLQIFYSFGAKVLGVEKKLPFLPLMLISTYCAMGVLYAWIMFCHMSLKNSNTQTSKIKTT</sequence>
<comment type="subcellular location">
    <subcellularLocation>
        <location evidence="1 10">Endoplasmic reticulum membrane</location>
        <topology evidence="1 10">Multi-pass membrane protein</topology>
    </subcellularLocation>
</comment>
<feature type="transmembrane region" description="Helical" evidence="10">
    <location>
        <begin position="163"/>
        <end position="179"/>
    </location>
</feature>
<feature type="transmembrane region" description="Helical" evidence="10">
    <location>
        <begin position="355"/>
        <end position="373"/>
    </location>
</feature>
<gene>
    <name evidence="11" type="primary">ALG8</name>
    <name evidence="11" type="ORF">CDAR_279181</name>
</gene>
<evidence type="ECO:0000256" key="3">
    <source>
        <dbReference type="ARBA" id="ARBA00008715"/>
    </source>
</evidence>
<reference evidence="11 12" key="1">
    <citation type="submission" date="2021-06" db="EMBL/GenBank/DDBJ databases">
        <title>Caerostris darwini draft genome.</title>
        <authorList>
            <person name="Kono N."/>
            <person name="Arakawa K."/>
        </authorList>
    </citation>
    <scope>NUCLEOTIDE SEQUENCE [LARGE SCALE GENOMIC DNA]</scope>
</reference>
<dbReference type="GO" id="GO:0005789">
    <property type="term" value="C:endoplasmic reticulum membrane"/>
    <property type="evidence" value="ECO:0007669"/>
    <property type="project" value="UniProtKB-SubCell"/>
</dbReference>
<feature type="transmembrane region" description="Helical" evidence="10">
    <location>
        <begin position="97"/>
        <end position="117"/>
    </location>
</feature>